<dbReference type="GO" id="GO:0003677">
    <property type="term" value="F:DNA binding"/>
    <property type="evidence" value="ECO:0007669"/>
    <property type="project" value="UniProtKB-KW"/>
</dbReference>
<organism evidence="5 6">
    <name type="scientific">Nocardioides marinus</name>
    <dbReference type="NCBI Taxonomy" id="374514"/>
    <lineage>
        <taxon>Bacteria</taxon>
        <taxon>Bacillati</taxon>
        <taxon>Actinomycetota</taxon>
        <taxon>Actinomycetes</taxon>
        <taxon>Propionibacteriales</taxon>
        <taxon>Nocardioidaceae</taxon>
        <taxon>Nocardioides</taxon>
    </lineage>
</organism>
<dbReference type="Gene3D" id="3.90.220.20">
    <property type="entry name" value="DNA methylase specificity domains"/>
    <property type="match status" value="2"/>
</dbReference>
<evidence type="ECO:0000259" key="4">
    <source>
        <dbReference type="Pfam" id="PF01420"/>
    </source>
</evidence>
<dbReference type="Pfam" id="PF01420">
    <property type="entry name" value="Methylase_S"/>
    <property type="match status" value="2"/>
</dbReference>
<gene>
    <name evidence="5" type="ORF">BKA05_000914</name>
</gene>
<dbReference type="EC" id="3.1.21.3" evidence="5"/>
<proteinExistence type="inferred from homology"/>
<dbReference type="EMBL" id="JACBZI010000001">
    <property type="protein sequence ID" value="NYI09399.1"/>
    <property type="molecule type" value="Genomic_DNA"/>
</dbReference>
<dbReference type="PANTHER" id="PTHR30408:SF13">
    <property type="entry name" value="TYPE I RESTRICTION ENZYME HINDI SPECIFICITY SUBUNIT"/>
    <property type="match status" value="1"/>
</dbReference>
<evidence type="ECO:0000313" key="6">
    <source>
        <dbReference type="Proteomes" id="UP000537326"/>
    </source>
</evidence>
<comment type="similarity">
    <text evidence="1">Belongs to the type-I restriction system S methylase family.</text>
</comment>
<dbReference type="InterPro" id="IPR052021">
    <property type="entry name" value="Type-I_RS_S_subunit"/>
</dbReference>
<dbReference type="RefSeq" id="WP_179530389.1">
    <property type="nucleotide sequence ID" value="NZ_BAAAPP010000012.1"/>
</dbReference>
<dbReference type="AlphaFoldDB" id="A0A7Z0C3S1"/>
<evidence type="ECO:0000313" key="5">
    <source>
        <dbReference type="EMBL" id="NYI09399.1"/>
    </source>
</evidence>
<dbReference type="InterPro" id="IPR044946">
    <property type="entry name" value="Restrct_endonuc_typeI_TRD_sf"/>
</dbReference>
<keyword evidence="5" id="KW-0378">Hydrolase</keyword>
<evidence type="ECO:0000256" key="1">
    <source>
        <dbReference type="ARBA" id="ARBA00010923"/>
    </source>
</evidence>
<evidence type="ECO:0000256" key="3">
    <source>
        <dbReference type="ARBA" id="ARBA00023125"/>
    </source>
</evidence>
<keyword evidence="6" id="KW-1185">Reference proteome</keyword>
<dbReference type="GO" id="GO:0009307">
    <property type="term" value="P:DNA restriction-modification system"/>
    <property type="evidence" value="ECO:0007669"/>
    <property type="project" value="UniProtKB-KW"/>
</dbReference>
<keyword evidence="2" id="KW-0680">Restriction system</keyword>
<reference evidence="5 6" key="1">
    <citation type="submission" date="2020-07" db="EMBL/GenBank/DDBJ databases">
        <title>Sequencing the genomes of 1000 actinobacteria strains.</title>
        <authorList>
            <person name="Klenk H.-P."/>
        </authorList>
    </citation>
    <scope>NUCLEOTIDE SEQUENCE [LARGE SCALE GENOMIC DNA]</scope>
    <source>
        <strain evidence="5 6">DSM 18248</strain>
    </source>
</reference>
<feature type="domain" description="Type I restriction modification DNA specificity" evidence="4">
    <location>
        <begin position="88"/>
        <end position="187"/>
    </location>
</feature>
<comment type="caution">
    <text evidence="5">The sequence shown here is derived from an EMBL/GenBank/DDBJ whole genome shotgun (WGS) entry which is preliminary data.</text>
</comment>
<dbReference type="GO" id="GO:0009035">
    <property type="term" value="F:type I site-specific deoxyribonuclease activity"/>
    <property type="evidence" value="ECO:0007669"/>
    <property type="project" value="UniProtKB-EC"/>
</dbReference>
<dbReference type="InterPro" id="IPR000055">
    <property type="entry name" value="Restrct_endonuc_typeI_TRD"/>
</dbReference>
<protein>
    <submittedName>
        <fullName evidence="5">Type I restriction enzyme S subunit</fullName>
        <ecNumber evidence="5">3.1.21.3</ecNumber>
    </submittedName>
</protein>
<name>A0A7Z0C3S1_9ACTN</name>
<sequence>MTRSRPDLVDSGVPWLGRVPAGWKTKPLWSLFERIKDVDHPEERMLSVFREFGVVAKDSYDNINKTAENRSIYQLVHPGWLVANRMKAWQGSVGISSLRGIVSGHYICFAPRHNEDHRYLNWLLRSTAYSNGYAVLSRGVRIGQAEIDNDEFRLMPILLPPVEEQRAISDYLDRETDQIDTLIAKQEQLIATLRERRRSLVRRALTPADSWTTSRIKHLATTTLGKMLDAGRAVRDDDSLAPYVRAADILADGSVRLTDLNEMPFSAPEMSKFSLQRGDVLLIEGGATVGRPGFLEADAPGIAFQKTVNRLRPGADLVPRFAYWSMLALYESDFYVRFYGSVSFVHLTGEKLREISIAHPDVSEQSEIAGYLDEKTAKIDELIAKTERFIELSKERRSALITAAVTGQIDVRAAA</sequence>
<accession>A0A7Z0C3S1</accession>
<dbReference type="SUPFAM" id="SSF116734">
    <property type="entry name" value="DNA methylase specificity domain"/>
    <property type="match status" value="2"/>
</dbReference>
<evidence type="ECO:0000256" key="2">
    <source>
        <dbReference type="ARBA" id="ARBA00022747"/>
    </source>
</evidence>
<keyword evidence="3" id="KW-0238">DNA-binding</keyword>
<dbReference type="PANTHER" id="PTHR30408">
    <property type="entry name" value="TYPE-1 RESTRICTION ENZYME ECOKI SPECIFICITY PROTEIN"/>
    <property type="match status" value="1"/>
</dbReference>
<feature type="domain" description="Type I restriction modification DNA specificity" evidence="4">
    <location>
        <begin position="210"/>
        <end position="384"/>
    </location>
</feature>
<dbReference type="Proteomes" id="UP000537326">
    <property type="component" value="Unassembled WGS sequence"/>
</dbReference>